<dbReference type="OrthoDB" id="9909594at2"/>
<organism evidence="2 3">
    <name type="scientific">Kingella oralis ATCC 51147</name>
    <dbReference type="NCBI Taxonomy" id="629741"/>
    <lineage>
        <taxon>Bacteria</taxon>
        <taxon>Pseudomonadati</taxon>
        <taxon>Pseudomonadota</taxon>
        <taxon>Betaproteobacteria</taxon>
        <taxon>Neisseriales</taxon>
        <taxon>Neisseriaceae</taxon>
        <taxon>Kingella</taxon>
    </lineage>
</organism>
<dbReference type="GeneID" id="84906741"/>
<keyword evidence="1" id="KW-0732">Signal</keyword>
<gene>
    <name evidence="2" type="ORF">GCWU000324_00979</name>
</gene>
<evidence type="ECO:0000313" key="2">
    <source>
        <dbReference type="EMBL" id="EEP69067.1"/>
    </source>
</evidence>
<evidence type="ECO:0000313" key="3">
    <source>
        <dbReference type="Proteomes" id="UP000003009"/>
    </source>
</evidence>
<dbReference type="RefSeq" id="WP_003794850.1">
    <property type="nucleotide sequence ID" value="NZ_GG665871.1"/>
</dbReference>
<feature type="chain" id="PRO_5002938442" evidence="1">
    <location>
        <begin position="36"/>
        <end position="107"/>
    </location>
</feature>
<accession>C4GFR2</accession>
<sequence>MKYFYPQQETTPMKTRITAALIFGFVLGAFSAAQATKPETQPKPQPVIKTYDCDTLGDIPSDLYFEPSAAHPIQRLRDQCEQQRNALMLQKTWDKDPTAGVVLEETE</sequence>
<name>C4GFR2_9NEIS</name>
<proteinExistence type="predicted"/>
<dbReference type="Proteomes" id="UP000003009">
    <property type="component" value="Unassembled WGS sequence"/>
</dbReference>
<keyword evidence="3" id="KW-1185">Reference proteome</keyword>
<comment type="caution">
    <text evidence="2">The sequence shown here is derived from an EMBL/GenBank/DDBJ whole genome shotgun (WGS) entry which is preliminary data.</text>
</comment>
<protein>
    <submittedName>
        <fullName evidence="2">Uncharacterized protein</fullName>
    </submittedName>
</protein>
<dbReference type="HOGENOM" id="CLU_2206500_0_0_4"/>
<dbReference type="STRING" id="629741.GCWU000324_00979"/>
<reference evidence="2" key="1">
    <citation type="submission" date="2009-04" db="EMBL/GenBank/DDBJ databases">
        <authorList>
            <person name="Weinstock G."/>
            <person name="Sodergren E."/>
            <person name="Clifton S."/>
            <person name="Fulton L."/>
            <person name="Fulton B."/>
            <person name="Courtney L."/>
            <person name="Fronick C."/>
            <person name="Harrison M."/>
            <person name="Strong C."/>
            <person name="Farmer C."/>
            <person name="Delahaunty K."/>
            <person name="Markovic C."/>
            <person name="Hall O."/>
            <person name="Minx P."/>
            <person name="Tomlinson C."/>
            <person name="Mitreva M."/>
            <person name="Nelson J."/>
            <person name="Hou S."/>
            <person name="Wollam A."/>
            <person name="Pepin K.H."/>
            <person name="Johnson M."/>
            <person name="Bhonagiri V."/>
            <person name="Nash W.E."/>
            <person name="Warren W."/>
            <person name="Chinwalla A."/>
            <person name="Mardis E.R."/>
            <person name="Wilson R.K."/>
        </authorList>
    </citation>
    <scope>NUCLEOTIDE SEQUENCE [LARGE SCALE GENOMIC DNA]</scope>
    <source>
        <strain evidence="2">ATCC 51147</strain>
    </source>
</reference>
<dbReference type="EMBL" id="ACJW02000002">
    <property type="protein sequence ID" value="EEP69067.1"/>
    <property type="molecule type" value="Genomic_DNA"/>
</dbReference>
<dbReference type="AlphaFoldDB" id="C4GFR2"/>
<evidence type="ECO:0000256" key="1">
    <source>
        <dbReference type="SAM" id="SignalP"/>
    </source>
</evidence>
<feature type="signal peptide" evidence="1">
    <location>
        <begin position="1"/>
        <end position="35"/>
    </location>
</feature>